<keyword evidence="2" id="KW-0813">Transport</keyword>
<dbReference type="InterPro" id="IPR000709">
    <property type="entry name" value="Leu_Ile_Val-bd"/>
</dbReference>
<keyword evidence="7" id="KW-1185">Reference proteome</keyword>
<name>A0ABS8K0R5_9BURK</name>
<protein>
    <submittedName>
        <fullName evidence="6">ABC transporter substrate-binding protein</fullName>
    </submittedName>
</protein>
<comment type="similarity">
    <text evidence="1">Belongs to the leucine-binding protein family.</text>
</comment>
<dbReference type="InterPro" id="IPR006311">
    <property type="entry name" value="TAT_signal"/>
</dbReference>
<dbReference type="SUPFAM" id="SSF53822">
    <property type="entry name" value="Periplasmic binding protein-like I"/>
    <property type="match status" value="1"/>
</dbReference>
<evidence type="ECO:0000259" key="5">
    <source>
        <dbReference type="Pfam" id="PF13458"/>
    </source>
</evidence>
<dbReference type="EMBL" id="JAJITD010000013">
    <property type="protein sequence ID" value="MCC8395726.1"/>
    <property type="molecule type" value="Genomic_DNA"/>
</dbReference>
<proteinExistence type="inferred from homology"/>
<dbReference type="CDD" id="cd06359">
    <property type="entry name" value="PBP1_Nba-like"/>
    <property type="match status" value="1"/>
</dbReference>
<dbReference type="Proteomes" id="UP001431019">
    <property type="component" value="Unassembled WGS sequence"/>
</dbReference>
<accession>A0ABS8K0R5</accession>
<evidence type="ECO:0000313" key="6">
    <source>
        <dbReference type="EMBL" id="MCC8395726.1"/>
    </source>
</evidence>
<organism evidence="6 7">
    <name type="scientific">Paraburkholderia sejongensis</name>
    <dbReference type="NCBI Taxonomy" id="2886946"/>
    <lineage>
        <taxon>Bacteria</taxon>
        <taxon>Pseudomonadati</taxon>
        <taxon>Pseudomonadota</taxon>
        <taxon>Betaproteobacteria</taxon>
        <taxon>Burkholderiales</taxon>
        <taxon>Burkholderiaceae</taxon>
        <taxon>Paraburkholderia</taxon>
    </lineage>
</organism>
<evidence type="ECO:0000313" key="7">
    <source>
        <dbReference type="Proteomes" id="UP001431019"/>
    </source>
</evidence>
<reference evidence="6 7" key="1">
    <citation type="submission" date="2021-11" db="EMBL/GenBank/DDBJ databases">
        <authorList>
            <person name="Oh E.-T."/>
            <person name="Kim S.-B."/>
        </authorList>
    </citation>
    <scope>NUCLEOTIDE SEQUENCE [LARGE SCALE GENOMIC DNA]</scope>
    <source>
        <strain evidence="6 7">MMS20-SJTR3</strain>
    </source>
</reference>
<dbReference type="InterPro" id="IPR051010">
    <property type="entry name" value="BCAA_transport"/>
</dbReference>
<dbReference type="PANTHER" id="PTHR30483:SF6">
    <property type="entry name" value="PERIPLASMIC BINDING PROTEIN OF ABC TRANSPORTER FOR NATURAL AMINO ACIDS"/>
    <property type="match status" value="1"/>
</dbReference>
<keyword evidence="4" id="KW-0029">Amino-acid transport</keyword>
<evidence type="ECO:0000256" key="3">
    <source>
        <dbReference type="ARBA" id="ARBA00022729"/>
    </source>
</evidence>
<dbReference type="PANTHER" id="PTHR30483">
    <property type="entry name" value="LEUCINE-SPECIFIC-BINDING PROTEIN"/>
    <property type="match status" value="1"/>
</dbReference>
<dbReference type="InterPro" id="IPR028081">
    <property type="entry name" value="Leu-bd"/>
</dbReference>
<dbReference type="Gene3D" id="3.40.50.2300">
    <property type="match status" value="2"/>
</dbReference>
<dbReference type="PROSITE" id="PS51318">
    <property type="entry name" value="TAT"/>
    <property type="match status" value="1"/>
</dbReference>
<evidence type="ECO:0000256" key="1">
    <source>
        <dbReference type="ARBA" id="ARBA00010062"/>
    </source>
</evidence>
<dbReference type="PRINTS" id="PR00337">
    <property type="entry name" value="LEUILEVALBP"/>
</dbReference>
<comment type="caution">
    <text evidence="6">The sequence shown here is derived from an EMBL/GenBank/DDBJ whole genome shotgun (WGS) entry which is preliminary data.</text>
</comment>
<evidence type="ECO:0000256" key="4">
    <source>
        <dbReference type="ARBA" id="ARBA00022970"/>
    </source>
</evidence>
<dbReference type="RefSeq" id="WP_230512083.1">
    <property type="nucleotide sequence ID" value="NZ_JAJITD010000013.1"/>
</dbReference>
<feature type="domain" description="Leucine-binding protein" evidence="5">
    <location>
        <begin position="63"/>
        <end position="392"/>
    </location>
</feature>
<dbReference type="Pfam" id="PF13458">
    <property type="entry name" value="Peripla_BP_6"/>
    <property type="match status" value="1"/>
</dbReference>
<evidence type="ECO:0000256" key="2">
    <source>
        <dbReference type="ARBA" id="ARBA00022448"/>
    </source>
</evidence>
<gene>
    <name evidence="6" type="ORF">LJ656_24385</name>
</gene>
<sequence>MTVTFVRRSSRRIGIGAANCIDHTRSHPRSHRRAALAVLGALAALACLPASASAAAQAENAAPLKIGFIGTLSGPGGALGQDQYDALMLAVEQKGGKLGGVPVQIVRQDDQLKPDLALQEAQQLISRDGVKIITGVTFSNVMMAIHKPVTSAGVVLIGSNAGPTQLAGAGCSPLFFSTSWNNDELHEAGGQLATNLGYKRVYVMAPNYQAGRDAVSGFKRDYRGSIADEVYTQVNQPDYSAELAQLQAAQPDAVYVFYPGGMGVNFVKQYRQAGLLGKIPLISVSTIDGTTLPALKELAVGAITSAPYSPDLKNPQNMQFVAAFTKKYGRAPSMYAAQSYDAATLLDTALTTVKGNVSDSKALRQALANAKFESVRGPFSFDANQFPRAGFYRVDVVRGANGASFETKGPIVPKVSNPIAQQCRMN</sequence>
<dbReference type="InterPro" id="IPR028082">
    <property type="entry name" value="Peripla_BP_I"/>
</dbReference>
<keyword evidence="3" id="KW-0732">Signal</keyword>